<proteinExistence type="predicted"/>
<accession>A0A6A4SDR5</accession>
<dbReference type="EMBL" id="VEVO01000016">
    <property type="protein sequence ID" value="KAF0029261.1"/>
    <property type="molecule type" value="Genomic_DNA"/>
</dbReference>
<evidence type="ECO:0000256" key="1">
    <source>
        <dbReference type="SAM" id="SignalP"/>
    </source>
</evidence>
<gene>
    <name evidence="2" type="ORF">F2P81_018366</name>
</gene>
<keyword evidence="1" id="KW-0732">Signal</keyword>
<reference evidence="2 3" key="1">
    <citation type="submission" date="2019-06" db="EMBL/GenBank/DDBJ databases">
        <title>Draft genomes of female and male turbot (Scophthalmus maximus).</title>
        <authorList>
            <person name="Xu H."/>
            <person name="Xu X.-W."/>
            <person name="Shao C."/>
            <person name="Chen S."/>
        </authorList>
    </citation>
    <scope>NUCLEOTIDE SEQUENCE [LARGE SCALE GENOMIC DNA]</scope>
    <source>
        <strain evidence="2">Ysfricsl-2016a</strain>
        <tissue evidence="2">Blood</tissue>
    </source>
</reference>
<dbReference type="Proteomes" id="UP000438429">
    <property type="component" value="Unassembled WGS sequence"/>
</dbReference>
<dbReference type="AlphaFoldDB" id="A0A6A4SDR5"/>
<feature type="chain" id="PRO_5025356794" evidence="1">
    <location>
        <begin position="16"/>
        <end position="256"/>
    </location>
</feature>
<organism evidence="2 3">
    <name type="scientific">Scophthalmus maximus</name>
    <name type="common">Turbot</name>
    <name type="synonym">Psetta maxima</name>
    <dbReference type="NCBI Taxonomy" id="52904"/>
    <lineage>
        <taxon>Eukaryota</taxon>
        <taxon>Metazoa</taxon>
        <taxon>Chordata</taxon>
        <taxon>Craniata</taxon>
        <taxon>Vertebrata</taxon>
        <taxon>Euteleostomi</taxon>
        <taxon>Actinopterygii</taxon>
        <taxon>Neopterygii</taxon>
        <taxon>Teleostei</taxon>
        <taxon>Neoteleostei</taxon>
        <taxon>Acanthomorphata</taxon>
        <taxon>Carangaria</taxon>
        <taxon>Pleuronectiformes</taxon>
        <taxon>Pleuronectoidei</taxon>
        <taxon>Scophthalmidae</taxon>
        <taxon>Scophthalmus</taxon>
    </lineage>
</organism>
<protein>
    <submittedName>
        <fullName evidence="2">Uncharacterized protein</fullName>
    </submittedName>
</protein>
<feature type="signal peptide" evidence="1">
    <location>
        <begin position="1"/>
        <end position="15"/>
    </location>
</feature>
<sequence>MPIATLVSFVATAVCTVVQHFLPLDESRDEPVSPEEAVRSAAVKLKETGVPGQHLCIIAHVFKVARDTCDSAAVLEVAVAAFNAGAALGEIGVHSPLFSVVANVCDAKVDLPEDQNNPISLFTDLYDNIWAREAASAPDPEEVRAEAAAALDDVHVSAPVLSTMADVFDVATASSEPALVLNVAAAVCSAAARAEVRAWRDGLLQQLERIGWFKRNGPMRHLRPKAEFRKLINFTDRSATAMDAGIKSSIPATFGE</sequence>
<evidence type="ECO:0000313" key="2">
    <source>
        <dbReference type="EMBL" id="KAF0029261.1"/>
    </source>
</evidence>
<evidence type="ECO:0000313" key="3">
    <source>
        <dbReference type="Proteomes" id="UP000438429"/>
    </source>
</evidence>
<comment type="caution">
    <text evidence="2">The sequence shown here is derived from an EMBL/GenBank/DDBJ whole genome shotgun (WGS) entry which is preliminary data.</text>
</comment>
<name>A0A6A4SDR5_SCOMX</name>